<dbReference type="PRINTS" id="PR00368">
    <property type="entry name" value="FADPNR"/>
</dbReference>
<dbReference type="PANTHER" id="PTHR48105">
    <property type="entry name" value="THIOREDOXIN REDUCTASE 1-RELATED-RELATED"/>
    <property type="match status" value="1"/>
</dbReference>
<dbReference type="EMBL" id="PFAU01000012">
    <property type="protein sequence ID" value="PIR91380.1"/>
    <property type="molecule type" value="Genomic_DNA"/>
</dbReference>
<dbReference type="Proteomes" id="UP000230882">
    <property type="component" value="Unassembled WGS sequence"/>
</dbReference>
<keyword evidence="5" id="KW-0676">Redox-active center</keyword>
<keyword evidence="1" id="KW-0285">Flavoprotein</keyword>
<dbReference type="Pfam" id="PF07992">
    <property type="entry name" value="Pyr_redox_2"/>
    <property type="match status" value="1"/>
</dbReference>
<dbReference type="InterPro" id="IPR050097">
    <property type="entry name" value="Ferredoxin-NADP_redctase_2"/>
</dbReference>
<sequence>MQNVYDLIIVGGGPAGITAGIYAARKKLKTLLITKNFLGQVAKTGQIDNYSGFPEISGMKLMKKFEEHLKKFDIKINEDEEVTKVEKAGENFLVKTEKKNKFLGKTVIVATGRDPRPLEIPGEKEFIGRGVSYCSICDSPFFKDKSAAVIGGGNSGFEAALDLTKYAKRIFIFERSDKIIADEILQEQVKRERKIQIHLNKEMKKIEGIGKVQALIYQDLKTGETFQVPIDGIFVQIGSVPATGFLKGLCEFNENDEIKVDFETCTASCPGIFAAGDVNDGKWKQIIIAAAEGCRAALAAYEYLIRSSGGPTSA</sequence>
<dbReference type="InterPro" id="IPR008255">
    <property type="entry name" value="Pyr_nucl-diS_OxRdtase_2_AS"/>
</dbReference>
<evidence type="ECO:0000313" key="7">
    <source>
        <dbReference type="EMBL" id="PIR91380.1"/>
    </source>
</evidence>
<evidence type="ECO:0000256" key="2">
    <source>
        <dbReference type="ARBA" id="ARBA00022827"/>
    </source>
</evidence>
<dbReference type="GO" id="GO:0016668">
    <property type="term" value="F:oxidoreductase activity, acting on a sulfur group of donors, NAD(P) as acceptor"/>
    <property type="evidence" value="ECO:0007669"/>
    <property type="project" value="UniProtKB-ARBA"/>
</dbReference>
<protein>
    <submittedName>
        <fullName evidence="7">Thioredoxin-disulfide reductase</fullName>
    </submittedName>
</protein>
<evidence type="ECO:0000313" key="8">
    <source>
        <dbReference type="Proteomes" id="UP000230882"/>
    </source>
</evidence>
<organism evidence="7 8">
    <name type="scientific">bacterium (Candidatus Gribaldobacteria) CG10_big_fil_rev_8_21_14_0_10_37_46</name>
    <dbReference type="NCBI Taxonomy" id="2014276"/>
    <lineage>
        <taxon>Bacteria</taxon>
        <taxon>Candidatus Gribaldobacteria</taxon>
    </lineage>
</organism>
<evidence type="ECO:0000256" key="1">
    <source>
        <dbReference type="ARBA" id="ARBA00022630"/>
    </source>
</evidence>
<gene>
    <name evidence="7" type="ORF">COU02_00490</name>
</gene>
<dbReference type="Gene3D" id="3.50.50.60">
    <property type="entry name" value="FAD/NAD(P)-binding domain"/>
    <property type="match status" value="2"/>
</dbReference>
<dbReference type="PROSITE" id="PS00573">
    <property type="entry name" value="PYRIDINE_REDOX_2"/>
    <property type="match status" value="1"/>
</dbReference>
<accession>A0A2H0UZ46</accession>
<evidence type="ECO:0000256" key="3">
    <source>
        <dbReference type="ARBA" id="ARBA00023002"/>
    </source>
</evidence>
<reference evidence="8" key="1">
    <citation type="submission" date="2017-09" db="EMBL/GenBank/DDBJ databases">
        <title>Depth-based differentiation of microbial function through sediment-hosted aquifers and enrichment of novel symbionts in the deep terrestrial subsurface.</title>
        <authorList>
            <person name="Probst A.J."/>
            <person name="Ladd B."/>
            <person name="Jarett J.K."/>
            <person name="Geller-Mcgrath D.E."/>
            <person name="Sieber C.M.K."/>
            <person name="Emerson J.B."/>
            <person name="Anantharaman K."/>
            <person name="Thomas B.C."/>
            <person name="Malmstrom R."/>
            <person name="Stieglmeier M."/>
            <person name="Klingl A."/>
            <person name="Woyke T."/>
            <person name="Ryan C.M."/>
            <person name="Banfield J.F."/>
        </authorList>
    </citation>
    <scope>NUCLEOTIDE SEQUENCE [LARGE SCALE GENOMIC DNA]</scope>
</reference>
<dbReference type="InterPro" id="IPR023753">
    <property type="entry name" value="FAD/NAD-binding_dom"/>
</dbReference>
<dbReference type="SUPFAM" id="SSF51905">
    <property type="entry name" value="FAD/NAD(P)-binding domain"/>
    <property type="match status" value="1"/>
</dbReference>
<comment type="caution">
    <text evidence="7">The sequence shown here is derived from an EMBL/GenBank/DDBJ whole genome shotgun (WGS) entry which is preliminary data.</text>
</comment>
<proteinExistence type="predicted"/>
<evidence type="ECO:0000259" key="6">
    <source>
        <dbReference type="Pfam" id="PF07992"/>
    </source>
</evidence>
<keyword evidence="3" id="KW-0560">Oxidoreductase</keyword>
<dbReference type="PRINTS" id="PR00469">
    <property type="entry name" value="PNDRDTASEII"/>
</dbReference>
<keyword evidence="4" id="KW-1015">Disulfide bond</keyword>
<evidence type="ECO:0000256" key="4">
    <source>
        <dbReference type="ARBA" id="ARBA00023157"/>
    </source>
</evidence>
<dbReference type="InterPro" id="IPR036188">
    <property type="entry name" value="FAD/NAD-bd_sf"/>
</dbReference>
<keyword evidence="2" id="KW-0274">FAD</keyword>
<evidence type="ECO:0000256" key="5">
    <source>
        <dbReference type="ARBA" id="ARBA00023284"/>
    </source>
</evidence>
<feature type="domain" description="FAD/NAD(P)-binding" evidence="6">
    <location>
        <begin position="5"/>
        <end position="293"/>
    </location>
</feature>
<name>A0A2H0UZ46_9BACT</name>
<dbReference type="AlphaFoldDB" id="A0A2H0UZ46"/>